<dbReference type="AlphaFoldDB" id="A0AA43QQF5"/>
<keyword evidence="3" id="KW-1185">Reference proteome</keyword>
<dbReference type="Proteomes" id="UP001161017">
    <property type="component" value="Unassembled WGS sequence"/>
</dbReference>
<gene>
    <name evidence="2" type="ORF">OHK93_001881</name>
</gene>
<organism evidence="2 3">
    <name type="scientific">Ramalina farinacea</name>
    <dbReference type="NCBI Taxonomy" id="258253"/>
    <lineage>
        <taxon>Eukaryota</taxon>
        <taxon>Fungi</taxon>
        <taxon>Dikarya</taxon>
        <taxon>Ascomycota</taxon>
        <taxon>Pezizomycotina</taxon>
        <taxon>Lecanoromycetes</taxon>
        <taxon>OSLEUM clade</taxon>
        <taxon>Lecanoromycetidae</taxon>
        <taxon>Lecanorales</taxon>
        <taxon>Lecanorineae</taxon>
        <taxon>Ramalinaceae</taxon>
        <taxon>Ramalina</taxon>
    </lineage>
</organism>
<sequence>MLISTGIILLGCIGEASALAIGSPPNDTVSSLLLAPQYNFSTSPISALNGNGPPPPELYIQTNNVRDLQNAAFTKGLVRFSNYNYADGRYHTSFVQDFLLSANRFAKSVQQDDRQGTDDRIEEDYFLYANADPTGGEINLIFQGVGGQMETQRPTTYRDVKVVISLLVSWVGLWQKSSLLVPSTEIVLEVFDGQGYVIVSSGFMFTIMDPPPSQLQDLQTT</sequence>
<reference evidence="2" key="1">
    <citation type="journal article" date="2023" name="Genome Biol. Evol.">
        <title>First Whole Genome Sequence and Flow Cytometry Genome Size Data for the Lichen-Forming Fungus Ramalina farinacea (Ascomycota).</title>
        <authorList>
            <person name="Llewellyn T."/>
            <person name="Mian S."/>
            <person name="Hill R."/>
            <person name="Leitch I.J."/>
            <person name="Gaya E."/>
        </authorList>
    </citation>
    <scope>NUCLEOTIDE SEQUENCE</scope>
    <source>
        <strain evidence="2">LIQ254RAFAR</strain>
    </source>
</reference>
<keyword evidence="1" id="KW-0732">Signal</keyword>
<feature type="chain" id="PRO_5041285932" evidence="1">
    <location>
        <begin position="19"/>
        <end position="221"/>
    </location>
</feature>
<accession>A0AA43QQF5</accession>
<evidence type="ECO:0000313" key="3">
    <source>
        <dbReference type="Proteomes" id="UP001161017"/>
    </source>
</evidence>
<dbReference type="EMBL" id="JAPUFD010000012">
    <property type="protein sequence ID" value="MDI1490677.1"/>
    <property type="molecule type" value="Genomic_DNA"/>
</dbReference>
<protein>
    <submittedName>
        <fullName evidence="2">Uncharacterized protein</fullName>
    </submittedName>
</protein>
<comment type="caution">
    <text evidence="2">The sequence shown here is derived from an EMBL/GenBank/DDBJ whole genome shotgun (WGS) entry which is preliminary data.</text>
</comment>
<name>A0AA43QQF5_9LECA</name>
<proteinExistence type="predicted"/>
<feature type="signal peptide" evidence="1">
    <location>
        <begin position="1"/>
        <end position="18"/>
    </location>
</feature>
<evidence type="ECO:0000256" key="1">
    <source>
        <dbReference type="SAM" id="SignalP"/>
    </source>
</evidence>
<evidence type="ECO:0000313" key="2">
    <source>
        <dbReference type="EMBL" id="MDI1490677.1"/>
    </source>
</evidence>